<name>A0A7W6ADP7_9SPHN</name>
<evidence type="ECO:0000313" key="1">
    <source>
        <dbReference type="EMBL" id="MBB3879805.1"/>
    </source>
</evidence>
<keyword evidence="2" id="KW-1185">Reference proteome</keyword>
<dbReference type="EMBL" id="JACIDH010000009">
    <property type="protein sequence ID" value="MBB3879805.1"/>
    <property type="molecule type" value="Genomic_DNA"/>
</dbReference>
<protein>
    <submittedName>
        <fullName evidence="1">Uncharacterized protein</fullName>
    </submittedName>
</protein>
<evidence type="ECO:0000313" key="2">
    <source>
        <dbReference type="Proteomes" id="UP000538670"/>
    </source>
</evidence>
<organism evidence="1 2">
    <name type="scientific">Sphingomonas pseudosanguinis</name>
    <dbReference type="NCBI Taxonomy" id="413712"/>
    <lineage>
        <taxon>Bacteria</taxon>
        <taxon>Pseudomonadati</taxon>
        <taxon>Pseudomonadota</taxon>
        <taxon>Alphaproteobacteria</taxon>
        <taxon>Sphingomonadales</taxon>
        <taxon>Sphingomonadaceae</taxon>
        <taxon>Sphingomonas</taxon>
    </lineage>
</organism>
<sequence length="34" mass="3931">MMRSIRCWARGRVALSWKGRGLAARAGPYRIRRA</sequence>
<reference evidence="1 2" key="1">
    <citation type="submission" date="2020-08" db="EMBL/GenBank/DDBJ databases">
        <title>Genomic Encyclopedia of Type Strains, Phase IV (KMG-IV): sequencing the most valuable type-strain genomes for metagenomic binning, comparative biology and taxonomic classification.</title>
        <authorList>
            <person name="Goeker M."/>
        </authorList>
    </citation>
    <scope>NUCLEOTIDE SEQUENCE [LARGE SCALE GENOMIC DNA]</scope>
    <source>
        <strain evidence="1 2">DSM 19512</strain>
    </source>
</reference>
<gene>
    <name evidence="1" type="ORF">GGR48_002239</name>
</gene>
<dbReference type="Proteomes" id="UP000538670">
    <property type="component" value="Unassembled WGS sequence"/>
</dbReference>
<accession>A0A7W6ADP7</accession>
<proteinExistence type="predicted"/>
<dbReference type="AlphaFoldDB" id="A0A7W6ADP7"/>
<comment type="caution">
    <text evidence="1">The sequence shown here is derived from an EMBL/GenBank/DDBJ whole genome shotgun (WGS) entry which is preliminary data.</text>
</comment>